<organism evidence="1">
    <name type="scientific">Dulem virus 36</name>
    <dbReference type="NCBI Taxonomy" id="3145754"/>
    <lineage>
        <taxon>Viruses</taxon>
        <taxon>Duplodnaviria</taxon>
        <taxon>Heunggongvirae</taxon>
        <taxon>Uroviricota</taxon>
        <taxon>Caudoviricetes</taxon>
    </lineage>
</organism>
<protein>
    <submittedName>
        <fullName evidence="1">Uncharacterized protein</fullName>
    </submittedName>
</protein>
<dbReference type="EMBL" id="PP511521">
    <property type="protein sequence ID" value="XCD05026.1"/>
    <property type="molecule type" value="Genomic_DNA"/>
</dbReference>
<reference evidence="1" key="1">
    <citation type="submission" date="2024-03" db="EMBL/GenBank/DDBJ databases">
        <title>Diverse circular DNA viruses in blood, oral, and fecal samples of captive lemurs.</title>
        <authorList>
            <person name="Paietta E.N."/>
            <person name="Kraberger S."/>
            <person name="Lund M.C."/>
            <person name="Custer J.M."/>
            <person name="Vargas K.M."/>
            <person name="Ehmke E.E."/>
            <person name="Yoder A.D."/>
            <person name="Varsani A."/>
        </authorList>
    </citation>
    <scope>NUCLEOTIDE SEQUENCE</scope>
    <source>
        <strain evidence="1">Duke_24FS_3</strain>
    </source>
</reference>
<evidence type="ECO:0000313" key="1">
    <source>
        <dbReference type="EMBL" id="XCD05026.1"/>
    </source>
</evidence>
<sequence>MLANKEYLVKDINSAILVERVTRKEILSYIDEFTENAGQSWFNSDDTFEVLYKDGTVECISQEDYDGHKIKRSNIVSMVYSNESSYMVYGNYSVNCYGVVNTCATMDVDKTNIIEI</sequence>
<accession>A0AAU8B012</accession>
<proteinExistence type="predicted"/>
<name>A0AAU8B012_9CAUD</name>